<feature type="compositionally biased region" description="Gly residues" evidence="1">
    <location>
        <begin position="87"/>
        <end position="102"/>
    </location>
</feature>
<dbReference type="Proteomes" id="UP000000763">
    <property type="component" value="Chromosome 6"/>
</dbReference>
<organism evidence="2 3">
    <name type="scientific">Oryza sativa subsp. japonica</name>
    <name type="common">Rice</name>
    <dbReference type="NCBI Taxonomy" id="39947"/>
    <lineage>
        <taxon>Eukaryota</taxon>
        <taxon>Viridiplantae</taxon>
        <taxon>Streptophyta</taxon>
        <taxon>Embryophyta</taxon>
        <taxon>Tracheophyta</taxon>
        <taxon>Spermatophyta</taxon>
        <taxon>Magnoliopsida</taxon>
        <taxon>Liliopsida</taxon>
        <taxon>Poales</taxon>
        <taxon>Poaceae</taxon>
        <taxon>BOP clade</taxon>
        <taxon>Oryzoideae</taxon>
        <taxon>Oryzeae</taxon>
        <taxon>Oryzinae</taxon>
        <taxon>Oryza</taxon>
        <taxon>Oryza sativa</taxon>
    </lineage>
</organism>
<feature type="compositionally biased region" description="Gly residues" evidence="1">
    <location>
        <begin position="63"/>
        <end position="72"/>
    </location>
</feature>
<gene>
    <name evidence="2" type="primary">OSJNBa0090E14.27</name>
</gene>
<reference evidence="3" key="2">
    <citation type="journal article" date="2008" name="Nucleic Acids Res.">
        <title>The rice annotation project database (RAP-DB): 2008 update.</title>
        <authorList>
            <consortium name="The rice annotation project (RAP)"/>
        </authorList>
    </citation>
    <scope>GENOME REANNOTATION</scope>
    <source>
        <strain evidence="3">cv. Nipponbare</strain>
    </source>
</reference>
<dbReference type="EMBL" id="AP004739">
    <property type="protein sequence ID" value="BAD54149.1"/>
    <property type="molecule type" value="Genomic_DNA"/>
</dbReference>
<feature type="compositionally biased region" description="Polar residues" evidence="1">
    <location>
        <begin position="115"/>
        <end position="126"/>
    </location>
</feature>
<protein>
    <submittedName>
        <fullName evidence="2">Uncharacterized protein</fullName>
    </submittedName>
</protein>
<proteinExistence type="predicted"/>
<reference evidence="3" key="1">
    <citation type="journal article" date="2005" name="Nature">
        <title>The map-based sequence of the rice genome.</title>
        <authorList>
            <consortium name="International rice genome sequencing project (IRGSP)"/>
            <person name="Matsumoto T."/>
            <person name="Wu J."/>
            <person name="Kanamori H."/>
            <person name="Katayose Y."/>
            <person name="Fujisawa M."/>
            <person name="Namiki N."/>
            <person name="Mizuno H."/>
            <person name="Yamamoto K."/>
            <person name="Antonio B.A."/>
            <person name="Baba T."/>
            <person name="Sakata K."/>
            <person name="Nagamura Y."/>
            <person name="Aoki H."/>
            <person name="Arikawa K."/>
            <person name="Arita K."/>
            <person name="Bito T."/>
            <person name="Chiden Y."/>
            <person name="Fujitsuka N."/>
            <person name="Fukunaka R."/>
            <person name="Hamada M."/>
            <person name="Harada C."/>
            <person name="Hayashi A."/>
            <person name="Hijishita S."/>
            <person name="Honda M."/>
            <person name="Hosokawa S."/>
            <person name="Ichikawa Y."/>
            <person name="Idonuma A."/>
            <person name="Iijima M."/>
            <person name="Ikeda M."/>
            <person name="Ikeno M."/>
            <person name="Ito K."/>
            <person name="Ito S."/>
            <person name="Ito T."/>
            <person name="Ito Y."/>
            <person name="Ito Y."/>
            <person name="Iwabuchi A."/>
            <person name="Kamiya K."/>
            <person name="Karasawa W."/>
            <person name="Kurita K."/>
            <person name="Katagiri S."/>
            <person name="Kikuta A."/>
            <person name="Kobayashi H."/>
            <person name="Kobayashi N."/>
            <person name="Machita K."/>
            <person name="Maehara T."/>
            <person name="Masukawa M."/>
            <person name="Mizubayashi T."/>
            <person name="Mukai Y."/>
            <person name="Nagasaki H."/>
            <person name="Nagata Y."/>
            <person name="Naito S."/>
            <person name="Nakashima M."/>
            <person name="Nakama Y."/>
            <person name="Nakamichi Y."/>
            <person name="Nakamura M."/>
            <person name="Meguro A."/>
            <person name="Negishi M."/>
            <person name="Ohta I."/>
            <person name="Ohta T."/>
            <person name="Okamoto M."/>
            <person name="Ono N."/>
            <person name="Saji S."/>
            <person name="Sakaguchi M."/>
            <person name="Sakai K."/>
            <person name="Shibata M."/>
            <person name="Shimokawa T."/>
            <person name="Song J."/>
            <person name="Takazaki Y."/>
            <person name="Terasawa K."/>
            <person name="Tsugane M."/>
            <person name="Tsuji K."/>
            <person name="Ueda S."/>
            <person name="Waki K."/>
            <person name="Yamagata H."/>
            <person name="Yamamoto M."/>
            <person name="Yamamoto S."/>
            <person name="Yamane H."/>
            <person name="Yoshiki S."/>
            <person name="Yoshihara R."/>
            <person name="Yukawa K."/>
            <person name="Zhong H."/>
            <person name="Yano M."/>
            <person name="Yuan Q."/>
            <person name="Ouyang S."/>
            <person name="Liu J."/>
            <person name="Jones K.M."/>
            <person name="Gansberger K."/>
            <person name="Moffat K."/>
            <person name="Hill J."/>
            <person name="Bera J."/>
            <person name="Fadrosh D."/>
            <person name="Jin S."/>
            <person name="Johri S."/>
            <person name="Kim M."/>
            <person name="Overton L."/>
            <person name="Reardon M."/>
            <person name="Tsitrin T."/>
            <person name="Vuong H."/>
            <person name="Weaver B."/>
            <person name="Ciecko A."/>
            <person name="Tallon L."/>
            <person name="Jackson J."/>
            <person name="Pai G."/>
            <person name="Aken S.V."/>
            <person name="Utterback T."/>
            <person name="Reidmuller S."/>
            <person name="Feldblyum T."/>
            <person name="Hsiao J."/>
            <person name="Zismann V."/>
            <person name="Iobst S."/>
            <person name="de Vazeille A.R."/>
            <person name="Buell C.R."/>
            <person name="Ying K."/>
            <person name="Li Y."/>
            <person name="Lu T."/>
            <person name="Huang Y."/>
            <person name="Zhao Q."/>
            <person name="Feng Q."/>
            <person name="Zhang L."/>
            <person name="Zhu J."/>
            <person name="Weng Q."/>
            <person name="Mu J."/>
            <person name="Lu Y."/>
            <person name="Fan D."/>
            <person name="Liu Y."/>
            <person name="Guan J."/>
            <person name="Zhang Y."/>
            <person name="Yu S."/>
            <person name="Liu X."/>
            <person name="Zhang Y."/>
            <person name="Hong G."/>
            <person name="Han B."/>
            <person name="Choisne N."/>
            <person name="Demange N."/>
            <person name="Orjeda G."/>
            <person name="Samain S."/>
            <person name="Cattolico L."/>
            <person name="Pelletier E."/>
            <person name="Couloux A."/>
            <person name="Segurens B."/>
            <person name="Wincker P."/>
            <person name="D'Hont A."/>
            <person name="Scarpelli C."/>
            <person name="Weissenbach J."/>
            <person name="Salanoubat M."/>
            <person name="Quetier F."/>
            <person name="Yu Y."/>
            <person name="Kim H.R."/>
            <person name="Rambo T."/>
            <person name="Currie J."/>
            <person name="Collura K."/>
            <person name="Luo M."/>
            <person name="Yang T."/>
            <person name="Ammiraju J.S.S."/>
            <person name="Engler F."/>
            <person name="Soderlund C."/>
            <person name="Wing R.A."/>
            <person name="Palmer L.E."/>
            <person name="de la Bastide M."/>
            <person name="Spiegel L."/>
            <person name="Nascimento L."/>
            <person name="Zutavern T."/>
            <person name="O'Shaughnessy A."/>
            <person name="Dike S."/>
            <person name="Dedhia N."/>
            <person name="Preston R."/>
            <person name="Balija V."/>
            <person name="McCombie W.R."/>
            <person name="Chow T."/>
            <person name="Chen H."/>
            <person name="Chung M."/>
            <person name="Chen C."/>
            <person name="Shaw J."/>
            <person name="Wu H."/>
            <person name="Hsiao K."/>
            <person name="Chao Y."/>
            <person name="Chu M."/>
            <person name="Cheng C."/>
            <person name="Hour A."/>
            <person name="Lee P."/>
            <person name="Lin S."/>
            <person name="Lin Y."/>
            <person name="Liou J."/>
            <person name="Liu S."/>
            <person name="Hsing Y."/>
            <person name="Raghuvanshi S."/>
            <person name="Mohanty A."/>
            <person name="Bharti A.K."/>
            <person name="Gaur A."/>
            <person name="Gupta V."/>
            <person name="Kumar D."/>
            <person name="Ravi V."/>
            <person name="Vij S."/>
            <person name="Kapur A."/>
            <person name="Khurana P."/>
            <person name="Khurana P."/>
            <person name="Khurana J.P."/>
            <person name="Tyagi A.K."/>
            <person name="Gaikwad K."/>
            <person name="Singh A."/>
            <person name="Dalal V."/>
            <person name="Srivastava S."/>
            <person name="Dixit A."/>
            <person name="Pal A.K."/>
            <person name="Ghazi I.A."/>
            <person name="Yadav M."/>
            <person name="Pandit A."/>
            <person name="Bhargava A."/>
            <person name="Sureshbabu K."/>
            <person name="Batra K."/>
            <person name="Sharma T.R."/>
            <person name="Mohapatra T."/>
            <person name="Singh N.K."/>
            <person name="Messing J."/>
            <person name="Nelson A.B."/>
            <person name="Fuks G."/>
            <person name="Kavchok S."/>
            <person name="Keizer G."/>
            <person name="Linton E."/>
            <person name="Llaca V."/>
            <person name="Song R."/>
            <person name="Tanyolac B."/>
            <person name="Young S."/>
            <person name="Ho-Il K."/>
            <person name="Hahn J.H."/>
            <person name="Sangsakoo G."/>
            <person name="Vanavichit A."/>
            <person name="de Mattos Luiz.A.T."/>
            <person name="Zimmer P.D."/>
            <person name="Malone G."/>
            <person name="Dellagostin O."/>
            <person name="de Oliveira A.C."/>
            <person name="Bevan M."/>
            <person name="Bancroft I."/>
            <person name="Minx P."/>
            <person name="Cordum H."/>
            <person name="Wilson R."/>
            <person name="Cheng Z."/>
            <person name="Jin W."/>
            <person name="Jiang J."/>
            <person name="Leong S.A."/>
            <person name="Iwama H."/>
            <person name="Gojobori T."/>
            <person name="Itoh T."/>
            <person name="Niimura Y."/>
            <person name="Fujii Y."/>
            <person name="Habara T."/>
            <person name="Sakai H."/>
            <person name="Sato Y."/>
            <person name="Wilson G."/>
            <person name="Kumar K."/>
            <person name="McCouch S."/>
            <person name="Juretic N."/>
            <person name="Hoen D."/>
            <person name="Wright S."/>
            <person name="Bruskiewich R."/>
            <person name="Bureau T."/>
            <person name="Miyao A."/>
            <person name="Hirochika H."/>
            <person name="Nishikawa T."/>
            <person name="Kadowaki K."/>
            <person name="Sugiura M."/>
            <person name="Burr B."/>
            <person name="Sasaki T."/>
        </authorList>
    </citation>
    <scope>NUCLEOTIDE SEQUENCE [LARGE SCALE GENOMIC DNA]</scope>
    <source>
        <strain evidence="3">cv. Nipponbare</strain>
    </source>
</reference>
<feature type="region of interest" description="Disordered" evidence="1">
    <location>
        <begin position="40"/>
        <end position="126"/>
    </location>
</feature>
<evidence type="ECO:0000313" key="3">
    <source>
        <dbReference type="Proteomes" id="UP000000763"/>
    </source>
</evidence>
<feature type="region of interest" description="Disordered" evidence="1">
    <location>
        <begin position="1"/>
        <end position="25"/>
    </location>
</feature>
<dbReference type="AlphaFoldDB" id="Q5Z7G5"/>
<evidence type="ECO:0000313" key="2">
    <source>
        <dbReference type="EMBL" id="BAD54149.1"/>
    </source>
</evidence>
<accession>Q5Z7G5</accession>
<sequence>MFAGSLSQRRWPAVGREGKRRQAVGGQEMVAVVRWQRRNESGGWAAATASPLLDPGGEAAASGGRGGDGGGASKPVAVAHDEVAGEPGYGGGLLSAGSGRGSGSQWWEGRRWQRGEQTSGLQRQRR</sequence>
<evidence type="ECO:0000256" key="1">
    <source>
        <dbReference type="SAM" id="MobiDB-lite"/>
    </source>
</evidence>
<name>Q5Z7G5_ORYSJ</name>